<gene>
    <name evidence="2" type="ORF">KHQ06_29365</name>
</gene>
<dbReference type="Proteomes" id="UP000683310">
    <property type="component" value="Chromosome"/>
</dbReference>
<dbReference type="EMBL" id="CP074371">
    <property type="protein sequence ID" value="QVI20273.1"/>
    <property type="molecule type" value="Genomic_DNA"/>
</dbReference>
<protein>
    <submittedName>
        <fullName evidence="2">Uncharacterized protein</fullName>
    </submittedName>
</protein>
<evidence type="ECO:0000313" key="2">
    <source>
        <dbReference type="EMBL" id="QVI20273.1"/>
    </source>
</evidence>
<sequence length="105" mass="10954">MTTARISASLAAAPARAYGPASCVPGDPTRPTGELFATTNTATITDPADPRLNDRLELLELDESFTALTELALPSPRDRSTASPGPPTPWWPSAWAAVPSPNPAT</sequence>
<organism evidence="2 3">
    <name type="scientific">Nocardia tengchongensis</name>
    <dbReference type="NCBI Taxonomy" id="2055889"/>
    <lineage>
        <taxon>Bacteria</taxon>
        <taxon>Bacillati</taxon>
        <taxon>Actinomycetota</taxon>
        <taxon>Actinomycetes</taxon>
        <taxon>Mycobacteriales</taxon>
        <taxon>Nocardiaceae</taxon>
        <taxon>Nocardia</taxon>
    </lineage>
</organism>
<dbReference type="RefSeq" id="WP_213556383.1">
    <property type="nucleotide sequence ID" value="NZ_JBHZDI010000026.1"/>
</dbReference>
<accession>A0ABX8CMU0</accession>
<name>A0ABX8CMU0_9NOCA</name>
<keyword evidence="3" id="KW-1185">Reference proteome</keyword>
<feature type="region of interest" description="Disordered" evidence="1">
    <location>
        <begin position="73"/>
        <end position="105"/>
    </location>
</feature>
<evidence type="ECO:0000313" key="3">
    <source>
        <dbReference type="Proteomes" id="UP000683310"/>
    </source>
</evidence>
<reference evidence="2 3" key="1">
    <citation type="submission" date="2021-04" db="EMBL/GenBank/DDBJ databases">
        <title>Nocardia tengchongensis.</title>
        <authorList>
            <person name="Zhuang k."/>
            <person name="Ran Y."/>
            <person name="Li W."/>
        </authorList>
    </citation>
    <scope>NUCLEOTIDE SEQUENCE [LARGE SCALE GENOMIC DNA]</scope>
    <source>
        <strain evidence="2 3">CFH S0057</strain>
    </source>
</reference>
<proteinExistence type="predicted"/>
<evidence type="ECO:0000256" key="1">
    <source>
        <dbReference type="SAM" id="MobiDB-lite"/>
    </source>
</evidence>